<dbReference type="PANTHER" id="PTHR46486">
    <property type="entry name" value="CCHC-TYPE DOMAIN-CONTAINING PROTEIN"/>
    <property type="match status" value="1"/>
</dbReference>
<feature type="domain" description="CCHC-type" evidence="3">
    <location>
        <begin position="175"/>
        <end position="190"/>
    </location>
</feature>
<evidence type="ECO:0000313" key="4">
    <source>
        <dbReference type="Proteomes" id="UP000515158"/>
    </source>
</evidence>
<keyword evidence="4" id="KW-1185">Reference proteome</keyword>
<dbReference type="SUPFAM" id="SSF57756">
    <property type="entry name" value="Retrovirus zinc finger-like domains"/>
    <property type="match status" value="1"/>
</dbReference>
<dbReference type="RefSeq" id="XP_034256279.1">
    <property type="nucleotide sequence ID" value="XM_034400388.1"/>
</dbReference>
<dbReference type="Pfam" id="PF00098">
    <property type="entry name" value="zf-CCHC"/>
    <property type="match status" value="1"/>
</dbReference>
<dbReference type="KEGG" id="tpal:117654169"/>
<dbReference type="AlphaFoldDB" id="A0A6P9AG04"/>
<feature type="compositionally biased region" description="Acidic residues" evidence="2">
    <location>
        <begin position="304"/>
        <end position="315"/>
    </location>
</feature>
<dbReference type="InterPro" id="IPR001878">
    <property type="entry name" value="Znf_CCHC"/>
</dbReference>
<evidence type="ECO:0000256" key="2">
    <source>
        <dbReference type="SAM" id="MobiDB-lite"/>
    </source>
</evidence>
<dbReference type="InterPro" id="IPR036875">
    <property type="entry name" value="Znf_CCHC_sf"/>
</dbReference>
<dbReference type="SMART" id="SM00343">
    <property type="entry name" value="ZnF_C2HC"/>
    <property type="match status" value="1"/>
</dbReference>
<protein>
    <submittedName>
        <fullName evidence="5">Uncharacterized protein LOC117654169</fullName>
    </submittedName>
</protein>
<sequence>MEARVNTLLFDIDQDGPKVTPMTFQRWLRDDLLCSVNDICGIQQEFGTRRVYVKFTNGAKCDAIMGLTEGKGTIMTEDGSRVQVEITNCGYGYREVRIFNVPFEVRNDVLTAALAPYGKVINIRATAYGENFIFKCDSGVRIARMELRTHIPSFLHIGTSRTRATVVYDGQERTCAICNKPGHLRFDCPEKKSAQGRVNRWADVVSGINNRNNNHTVTEPDNTAEDTTKTGGQPSKQADAATPSGSAENHVEAPTASASARQVDNPNDTKGERETAARTTTAAIDWSSIIPGKDDNILQLTLEDSNDPAADDDMEFSSSEGDGEGKGFKRTADWEASASEKRRLRKSQRLKEKESGVKTARP</sequence>
<dbReference type="GO" id="GO:0008270">
    <property type="term" value="F:zinc ion binding"/>
    <property type="evidence" value="ECO:0007669"/>
    <property type="project" value="UniProtKB-KW"/>
</dbReference>
<evidence type="ECO:0000313" key="5">
    <source>
        <dbReference type="RefSeq" id="XP_034256279.1"/>
    </source>
</evidence>
<dbReference type="GO" id="GO:0003676">
    <property type="term" value="F:nucleic acid binding"/>
    <property type="evidence" value="ECO:0007669"/>
    <property type="project" value="InterPro"/>
</dbReference>
<dbReference type="Gene3D" id="4.10.60.10">
    <property type="entry name" value="Zinc finger, CCHC-type"/>
    <property type="match status" value="1"/>
</dbReference>
<organism evidence="5">
    <name type="scientific">Thrips palmi</name>
    <name type="common">Melon thrips</name>
    <dbReference type="NCBI Taxonomy" id="161013"/>
    <lineage>
        <taxon>Eukaryota</taxon>
        <taxon>Metazoa</taxon>
        <taxon>Ecdysozoa</taxon>
        <taxon>Arthropoda</taxon>
        <taxon>Hexapoda</taxon>
        <taxon>Insecta</taxon>
        <taxon>Pterygota</taxon>
        <taxon>Neoptera</taxon>
        <taxon>Paraneoptera</taxon>
        <taxon>Thysanoptera</taxon>
        <taxon>Terebrantia</taxon>
        <taxon>Thripoidea</taxon>
        <taxon>Thripidae</taxon>
        <taxon>Thrips</taxon>
    </lineage>
</organism>
<feature type="region of interest" description="Disordered" evidence="2">
    <location>
        <begin position="207"/>
        <end position="283"/>
    </location>
</feature>
<accession>A0A6P9AG04</accession>
<dbReference type="PROSITE" id="PS50158">
    <property type="entry name" value="ZF_CCHC"/>
    <property type="match status" value="1"/>
</dbReference>
<gene>
    <name evidence="5" type="primary">LOC117654169</name>
</gene>
<dbReference type="PANTHER" id="PTHR46486:SF1">
    <property type="entry name" value="CCHC-TYPE DOMAIN-CONTAINING PROTEIN"/>
    <property type="match status" value="1"/>
</dbReference>
<feature type="compositionally biased region" description="Polar residues" evidence="2">
    <location>
        <begin position="207"/>
        <end position="221"/>
    </location>
</feature>
<feature type="compositionally biased region" description="Basic and acidic residues" evidence="2">
    <location>
        <begin position="323"/>
        <end position="341"/>
    </location>
</feature>
<dbReference type="GeneID" id="117654169"/>
<feature type="region of interest" description="Disordered" evidence="2">
    <location>
        <begin position="304"/>
        <end position="362"/>
    </location>
</feature>
<dbReference type="InParanoid" id="A0A6P9AG04"/>
<feature type="compositionally biased region" description="Polar residues" evidence="2">
    <location>
        <begin position="256"/>
        <end position="266"/>
    </location>
</feature>
<proteinExistence type="predicted"/>
<evidence type="ECO:0000259" key="3">
    <source>
        <dbReference type="PROSITE" id="PS50158"/>
    </source>
</evidence>
<name>A0A6P9AG04_THRPL</name>
<reference evidence="5" key="1">
    <citation type="submission" date="2025-08" db="UniProtKB">
        <authorList>
            <consortium name="RefSeq"/>
        </authorList>
    </citation>
    <scope>IDENTIFICATION</scope>
    <source>
        <tissue evidence="5">Total insect</tissue>
    </source>
</reference>
<keyword evidence="1" id="KW-0863">Zinc-finger</keyword>
<evidence type="ECO:0000256" key="1">
    <source>
        <dbReference type="PROSITE-ProRule" id="PRU00047"/>
    </source>
</evidence>
<keyword evidence="1" id="KW-0862">Zinc</keyword>
<feature type="compositionally biased region" description="Basic and acidic residues" evidence="2">
    <location>
        <begin position="267"/>
        <end position="276"/>
    </location>
</feature>
<keyword evidence="1" id="KW-0479">Metal-binding</keyword>
<dbReference type="OrthoDB" id="6758171at2759"/>
<dbReference type="Proteomes" id="UP000515158">
    <property type="component" value="Unplaced"/>
</dbReference>